<feature type="binding site" evidence="5">
    <location>
        <begin position="105"/>
        <end position="108"/>
    </location>
    <ligand>
        <name>5-phospho-alpha-D-ribose 1-diphosphate</name>
        <dbReference type="ChEBI" id="CHEBI:58017"/>
    </ligand>
</feature>
<keyword evidence="5" id="KW-0460">Magnesium</keyword>
<dbReference type="SUPFAM" id="SSF47648">
    <property type="entry name" value="Nucleoside phosphorylase/phosphoribosyltransferase N-terminal domain"/>
    <property type="match status" value="1"/>
</dbReference>
<evidence type="ECO:0000259" key="6">
    <source>
        <dbReference type="Pfam" id="PF00591"/>
    </source>
</evidence>
<comment type="subunit">
    <text evidence="5">Homodimer.</text>
</comment>
<name>A0ABN2VS51_9ACTN</name>
<dbReference type="InterPro" id="IPR036320">
    <property type="entry name" value="Glycosyl_Trfase_fam3_N_dom_sf"/>
</dbReference>
<keyword evidence="4 5" id="KW-0057">Aromatic amino acid biosynthesis</keyword>
<dbReference type="Pfam" id="PF02885">
    <property type="entry name" value="Glycos_trans_3N"/>
    <property type="match status" value="1"/>
</dbReference>
<feature type="domain" description="Glycosyl transferase family 3 N-terminal" evidence="7">
    <location>
        <begin position="22"/>
        <end position="81"/>
    </location>
</feature>
<feature type="binding site" evidence="5">
    <location>
        <position position="95"/>
    </location>
    <ligand>
        <name>anthranilate</name>
        <dbReference type="ChEBI" id="CHEBI:16567"/>
        <label>1</label>
    </ligand>
</feature>
<dbReference type="EMBL" id="BAAAPY010000001">
    <property type="protein sequence ID" value="GAA2070732.1"/>
    <property type="molecule type" value="Genomic_DNA"/>
</dbReference>
<dbReference type="HAMAP" id="MF_00211">
    <property type="entry name" value="TrpD"/>
    <property type="match status" value="1"/>
</dbReference>
<dbReference type="InterPro" id="IPR005940">
    <property type="entry name" value="Anthranilate_Pribosyl_Tfrase"/>
</dbReference>
<comment type="caution">
    <text evidence="5">Lacks conserved residue(s) required for the propagation of feature annotation.</text>
</comment>
<evidence type="ECO:0000256" key="1">
    <source>
        <dbReference type="ARBA" id="ARBA00022676"/>
    </source>
</evidence>
<proteinExistence type="inferred from homology"/>
<evidence type="ECO:0000313" key="9">
    <source>
        <dbReference type="Proteomes" id="UP001501480"/>
    </source>
</evidence>
<dbReference type="Gene3D" id="3.40.1030.10">
    <property type="entry name" value="Nucleoside phosphorylase/phosphoribosyltransferase catalytic domain"/>
    <property type="match status" value="1"/>
</dbReference>
<dbReference type="Pfam" id="PF00591">
    <property type="entry name" value="Glycos_transf_3"/>
    <property type="match status" value="1"/>
</dbReference>
<evidence type="ECO:0000313" key="8">
    <source>
        <dbReference type="EMBL" id="GAA2070732.1"/>
    </source>
</evidence>
<feature type="binding site" evidence="5">
    <location>
        <position position="239"/>
    </location>
    <ligand>
        <name>Mg(2+)</name>
        <dbReference type="ChEBI" id="CHEBI:18420"/>
        <label>2</label>
    </ligand>
</feature>
<evidence type="ECO:0000256" key="4">
    <source>
        <dbReference type="ARBA" id="ARBA00023141"/>
    </source>
</evidence>
<dbReference type="GO" id="GO:0016757">
    <property type="term" value="F:glycosyltransferase activity"/>
    <property type="evidence" value="ECO:0007669"/>
    <property type="project" value="UniProtKB-KW"/>
</dbReference>
<evidence type="ECO:0000256" key="3">
    <source>
        <dbReference type="ARBA" id="ARBA00022822"/>
    </source>
</evidence>
<feature type="binding site" evidence="5">
    <location>
        <position position="103"/>
    </location>
    <ligand>
        <name>5-phospho-alpha-D-ribose 1-diphosphate</name>
        <dbReference type="ChEBI" id="CHEBI:58017"/>
    </ligand>
</feature>
<feature type="binding site" evidence="5">
    <location>
        <position position="181"/>
    </location>
    <ligand>
        <name>anthranilate</name>
        <dbReference type="ChEBI" id="CHEBI:16567"/>
        <label>2</label>
    </ligand>
</feature>
<dbReference type="NCBIfam" id="TIGR01245">
    <property type="entry name" value="trpD"/>
    <property type="match status" value="1"/>
</dbReference>
<feature type="domain" description="Glycosyl transferase family 3" evidence="6">
    <location>
        <begin position="88"/>
        <end position="342"/>
    </location>
</feature>
<evidence type="ECO:0000259" key="7">
    <source>
        <dbReference type="Pfam" id="PF02885"/>
    </source>
</evidence>
<dbReference type="SUPFAM" id="SSF52418">
    <property type="entry name" value="Nucleoside phosphorylase/phosphoribosyltransferase catalytic domain"/>
    <property type="match status" value="1"/>
</dbReference>
<dbReference type="PANTHER" id="PTHR43285">
    <property type="entry name" value="ANTHRANILATE PHOSPHORIBOSYLTRANSFERASE"/>
    <property type="match status" value="1"/>
</dbReference>
<sequence>MCSLVPEAASPSTSGLTWPTVLGPLVRGDDVGPEGAAWAMERILAGDATAAQVAGFAVALRAKGESVAELTALADTMFAHARRLEVSDRVVDIVGTGGDLAHTVNISTMSAVVIAGAGAGVVKHGNRAASSSSGAADVLEALGVRLDVPVENVLDVYREAGITFCFAPLFHASFRHTAAPRRELGIPTPFNLLGPLTNPARPAAMAVGCADRRMAPVVAGVLAGRGTDALVFRGDDGLDEITVSTTTTAWVAAGGAVREATIDPRALGLDLSPLEALRGGEPQENAAVFRRLLEGEPGAVRDAVLMNAASALAAHAGDLDDLDAAMARGIERARESIDSGAASRVLQGWAEATRRHLP</sequence>
<organism evidence="8 9">
    <name type="scientific">Aeromicrobium halocynthiae</name>
    <dbReference type="NCBI Taxonomy" id="560557"/>
    <lineage>
        <taxon>Bacteria</taxon>
        <taxon>Bacillati</taxon>
        <taxon>Actinomycetota</taxon>
        <taxon>Actinomycetes</taxon>
        <taxon>Propionibacteriales</taxon>
        <taxon>Nocardioidaceae</taxon>
        <taxon>Aeromicrobium</taxon>
    </lineage>
</organism>
<comment type="pathway">
    <text evidence="5">Amino-acid biosynthesis; L-tryptophan biosynthesis; L-tryptophan from chorismate: step 2/5.</text>
</comment>
<dbReference type="EC" id="2.4.2.18" evidence="5"/>
<reference evidence="8 9" key="1">
    <citation type="journal article" date="2019" name="Int. J. Syst. Evol. Microbiol.">
        <title>The Global Catalogue of Microorganisms (GCM) 10K type strain sequencing project: providing services to taxonomists for standard genome sequencing and annotation.</title>
        <authorList>
            <consortium name="The Broad Institute Genomics Platform"/>
            <consortium name="The Broad Institute Genome Sequencing Center for Infectious Disease"/>
            <person name="Wu L."/>
            <person name="Ma J."/>
        </authorList>
    </citation>
    <scope>NUCLEOTIDE SEQUENCE [LARGE SCALE GENOMIC DNA]</scope>
    <source>
        <strain evidence="8 9">JCM 15749</strain>
    </source>
</reference>
<feature type="binding site" evidence="5">
    <location>
        <begin position="123"/>
        <end position="131"/>
    </location>
    <ligand>
        <name>5-phospho-alpha-D-ribose 1-diphosphate</name>
        <dbReference type="ChEBI" id="CHEBI:58017"/>
    </ligand>
</feature>
<keyword evidence="2 5" id="KW-0808">Transferase</keyword>
<comment type="catalytic activity">
    <reaction evidence="5">
        <text>N-(5-phospho-beta-D-ribosyl)anthranilate + diphosphate = 5-phospho-alpha-D-ribose 1-diphosphate + anthranilate</text>
        <dbReference type="Rhea" id="RHEA:11768"/>
        <dbReference type="ChEBI" id="CHEBI:16567"/>
        <dbReference type="ChEBI" id="CHEBI:18277"/>
        <dbReference type="ChEBI" id="CHEBI:33019"/>
        <dbReference type="ChEBI" id="CHEBI:58017"/>
        <dbReference type="EC" id="2.4.2.18"/>
    </reaction>
</comment>
<keyword evidence="3 5" id="KW-0822">Tryptophan biosynthesis</keyword>
<comment type="similarity">
    <text evidence="5">Belongs to the anthranilate phosphoribosyltransferase family.</text>
</comment>
<comment type="function">
    <text evidence="5">Catalyzes the transfer of the phosphoribosyl group of 5-phosphorylribose-1-pyrophosphate (PRPP) to anthranilate to yield N-(5'-phosphoribosyl)-anthranilate (PRA).</text>
</comment>
<comment type="caution">
    <text evidence="8">The sequence shown here is derived from an EMBL/GenBank/DDBJ whole genome shotgun (WGS) entry which is preliminary data.</text>
</comment>
<evidence type="ECO:0000256" key="5">
    <source>
        <dbReference type="HAMAP-Rule" id="MF_00211"/>
    </source>
</evidence>
<evidence type="ECO:0000256" key="2">
    <source>
        <dbReference type="ARBA" id="ARBA00022679"/>
    </source>
</evidence>
<gene>
    <name evidence="8" type="primary">trpD_1</name>
    <name evidence="5" type="synonym">trpD</name>
    <name evidence="8" type="ORF">GCM10009821_05080</name>
</gene>
<feature type="binding site" evidence="5">
    <location>
        <position position="240"/>
    </location>
    <ligand>
        <name>Mg(2+)</name>
        <dbReference type="ChEBI" id="CHEBI:18420"/>
        <label>2</label>
    </ligand>
</feature>
<dbReference type="PANTHER" id="PTHR43285:SF2">
    <property type="entry name" value="ANTHRANILATE PHOSPHORIBOSYLTRANSFERASE"/>
    <property type="match status" value="1"/>
</dbReference>
<dbReference type="InterPro" id="IPR035902">
    <property type="entry name" value="Nuc_phospho_transferase"/>
</dbReference>
<feature type="binding site" evidence="5">
    <location>
        <position position="126"/>
    </location>
    <ligand>
        <name>anthranilate</name>
        <dbReference type="ChEBI" id="CHEBI:16567"/>
        <label>1</label>
    </ligand>
</feature>
<keyword evidence="9" id="KW-1185">Reference proteome</keyword>
<feature type="binding site" evidence="5">
    <location>
        <position position="95"/>
    </location>
    <ligand>
        <name>5-phospho-alpha-D-ribose 1-diphosphate</name>
        <dbReference type="ChEBI" id="CHEBI:58017"/>
    </ligand>
</feature>
<keyword evidence="5" id="KW-0028">Amino-acid biosynthesis</keyword>
<comment type="cofactor">
    <cofactor evidence="5">
        <name>Mg(2+)</name>
        <dbReference type="ChEBI" id="CHEBI:18420"/>
    </cofactor>
    <text evidence="5">Binds 2 magnesium ions per monomer.</text>
</comment>
<keyword evidence="5" id="KW-0479">Metal-binding</keyword>
<dbReference type="InterPro" id="IPR000312">
    <property type="entry name" value="Glycosyl_Trfase_fam3"/>
</dbReference>
<protein>
    <recommendedName>
        <fullName evidence="5">Anthranilate phosphoribosyltransferase</fullName>
        <ecNumber evidence="5">2.4.2.18</ecNumber>
    </recommendedName>
</protein>
<feature type="binding site" evidence="5">
    <location>
        <position position="135"/>
    </location>
    <ligand>
        <name>5-phospho-alpha-D-ribose 1-diphosphate</name>
        <dbReference type="ChEBI" id="CHEBI:58017"/>
    </ligand>
</feature>
<keyword evidence="1 5" id="KW-0328">Glycosyltransferase</keyword>
<accession>A0ABN2VS51</accession>
<feature type="binding site" evidence="5">
    <location>
        <begin position="98"/>
        <end position="99"/>
    </location>
    <ligand>
        <name>5-phospho-alpha-D-ribose 1-diphosphate</name>
        <dbReference type="ChEBI" id="CHEBI:58017"/>
    </ligand>
</feature>
<feature type="binding site" evidence="5">
    <location>
        <position position="107"/>
    </location>
    <ligand>
        <name>Mg(2+)</name>
        <dbReference type="ChEBI" id="CHEBI:18420"/>
        <label>1</label>
    </ligand>
</feature>
<dbReference type="InterPro" id="IPR017459">
    <property type="entry name" value="Glycosyl_Trfase_fam3_N_dom"/>
</dbReference>
<feature type="binding site" evidence="5">
    <location>
        <position position="240"/>
    </location>
    <ligand>
        <name>Mg(2+)</name>
        <dbReference type="ChEBI" id="CHEBI:18420"/>
        <label>1</label>
    </ligand>
</feature>
<dbReference type="Proteomes" id="UP001501480">
    <property type="component" value="Unassembled WGS sequence"/>
</dbReference>
<dbReference type="Gene3D" id="1.20.970.10">
    <property type="entry name" value="Transferase, Pyrimidine Nucleoside Phosphorylase, Chain C"/>
    <property type="match status" value="1"/>
</dbReference>